<dbReference type="Gene3D" id="1.10.287.110">
    <property type="entry name" value="DnaJ domain"/>
    <property type="match status" value="1"/>
</dbReference>
<dbReference type="Pfam" id="PF00226">
    <property type="entry name" value="DnaJ"/>
    <property type="match status" value="1"/>
</dbReference>
<dbReference type="OrthoDB" id="445556at2759"/>
<proteinExistence type="predicted"/>
<dbReference type="SMART" id="SM00271">
    <property type="entry name" value="DnaJ"/>
    <property type="match status" value="1"/>
</dbReference>
<comment type="caution">
    <text evidence="3">The sequence shown here is derived from an EMBL/GenBank/DDBJ whole genome shotgun (WGS) entry which is preliminary data.</text>
</comment>
<dbReference type="Proteomes" id="UP000807716">
    <property type="component" value="Unassembled WGS sequence"/>
</dbReference>
<evidence type="ECO:0000256" key="1">
    <source>
        <dbReference type="SAM" id="MobiDB-lite"/>
    </source>
</evidence>
<dbReference type="InterPro" id="IPR053025">
    <property type="entry name" value="Mito_ATP_Synthase-Asso"/>
</dbReference>
<feature type="compositionally biased region" description="Low complexity" evidence="1">
    <location>
        <begin position="120"/>
        <end position="130"/>
    </location>
</feature>
<dbReference type="PANTHER" id="PTHR44873">
    <property type="entry name" value="DNAJ HOMOLOG SUBFAMILY C MEMBER 30, MITOCHONDRIAL"/>
    <property type="match status" value="1"/>
</dbReference>
<dbReference type="SUPFAM" id="SSF46565">
    <property type="entry name" value="Chaperone J-domain"/>
    <property type="match status" value="1"/>
</dbReference>
<dbReference type="PANTHER" id="PTHR44873:SF1">
    <property type="entry name" value="DNAJ HOMOLOG SUBFAMILY C MEMBER 30, MITOCHONDRIAL"/>
    <property type="match status" value="1"/>
</dbReference>
<evidence type="ECO:0000313" key="3">
    <source>
        <dbReference type="EMBL" id="KAG0267642.1"/>
    </source>
</evidence>
<dbReference type="AlphaFoldDB" id="A0A9P6QIX2"/>
<accession>A0A9P6QIX2</accession>
<evidence type="ECO:0000313" key="4">
    <source>
        <dbReference type="Proteomes" id="UP000807716"/>
    </source>
</evidence>
<sequence length="301" mass="34475">MLRPFRTRLRDIQPVAITSSQPWACFSSPPTRRLHATPRIHERKRLTHYEHLELEPSADRKRIKAQFYRLSKLHHPDKTASEESRQKFLKINEAYSVLGNDRSRFEYDLTLRDRSDGLYSSGSSSSHSSSRAAPNRGTLRRTPFRHSPHSAAAAAAAQRAAAQRSAAFRPSFGQEAPSHFDAKAHQEMHYEQELRHQERLKKRVQESEEYQRQQRKESEDSWSGRVLRVSFLFLIVIVVSSLPKVFADEKGKRTSKSDSSDVDADDGSDGDNNDDDEEMSQIKALWECRSTGATPILLEQD</sequence>
<organism evidence="3 4">
    <name type="scientific">Actinomortierella ambigua</name>
    <dbReference type="NCBI Taxonomy" id="1343610"/>
    <lineage>
        <taxon>Eukaryota</taxon>
        <taxon>Fungi</taxon>
        <taxon>Fungi incertae sedis</taxon>
        <taxon>Mucoromycota</taxon>
        <taxon>Mortierellomycotina</taxon>
        <taxon>Mortierellomycetes</taxon>
        <taxon>Mortierellales</taxon>
        <taxon>Mortierellaceae</taxon>
        <taxon>Actinomortierella</taxon>
    </lineage>
</organism>
<feature type="compositionally biased region" description="Basic residues" evidence="1">
    <location>
        <begin position="138"/>
        <end position="148"/>
    </location>
</feature>
<dbReference type="EMBL" id="JAAAJB010000072">
    <property type="protein sequence ID" value="KAG0267642.1"/>
    <property type="molecule type" value="Genomic_DNA"/>
</dbReference>
<feature type="compositionally biased region" description="Basic and acidic residues" evidence="1">
    <location>
        <begin position="248"/>
        <end position="259"/>
    </location>
</feature>
<feature type="domain" description="J" evidence="2">
    <location>
        <begin position="47"/>
        <end position="111"/>
    </location>
</feature>
<dbReference type="InterPro" id="IPR036869">
    <property type="entry name" value="J_dom_sf"/>
</dbReference>
<dbReference type="PROSITE" id="PS50076">
    <property type="entry name" value="DNAJ_2"/>
    <property type="match status" value="1"/>
</dbReference>
<protein>
    <recommendedName>
        <fullName evidence="2">J domain-containing protein</fullName>
    </recommendedName>
</protein>
<evidence type="ECO:0000259" key="2">
    <source>
        <dbReference type="PROSITE" id="PS50076"/>
    </source>
</evidence>
<reference evidence="3" key="1">
    <citation type="journal article" date="2020" name="Fungal Divers.">
        <title>Resolving the Mortierellaceae phylogeny through synthesis of multi-gene phylogenetics and phylogenomics.</title>
        <authorList>
            <person name="Vandepol N."/>
            <person name="Liber J."/>
            <person name="Desiro A."/>
            <person name="Na H."/>
            <person name="Kennedy M."/>
            <person name="Barry K."/>
            <person name="Grigoriev I.V."/>
            <person name="Miller A.N."/>
            <person name="O'Donnell K."/>
            <person name="Stajich J.E."/>
            <person name="Bonito G."/>
        </authorList>
    </citation>
    <scope>NUCLEOTIDE SEQUENCE</scope>
    <source>
        <strain evidence="3">BC1065</strain>
    </source>
</reference>
<dbReference type="PRINTS" id="PR00625">
    <property type="entry name" value="JDOMAIN"/>
</dbReference>
<feature type="compositionally biased region" description="Acidic residues" evidence="1">
    <location>
        <begin position="260"/>
        <end position="279"/>
    </location>
</feature>
<gene>
    <name evidence="3" type="ORF">DFQ27_008545</name>
</gene>
<feature type="compositionally biased region" description="Low complexity" evidence="1">
    <location>
        <begin position="150"/>
        <end position="167"/>
    </location>
</feature>
<feature type="region of interest" description="Disordered" evidence="1">
    <location>
        <begin position="188"/>
        <end position="219"/>
    </location>
</feature>
<keyword evidence="4" id="KW-1185">Reference proteome</keyword>
<feature type="region of interest" description="Disordered" evidence="1">
    <location>
        <begin position="117"/>
        <end position="167"/>
    </location>
</feature>
<name>A0A9P6QIX2_9FUNG</name>
<dbReference type="CDD" id="cd06257">
    <property type="entry name" value="DnaJ"/>
    <property type="match status" value="1"/>
</dbReference>
<feature type="region of interest" description="Disordered" evidence="1">
    <location>
        <begin position="248"/>
        <end position="281"/>
    </location>
</feature>
<dbReference type="InterPro" id="IPR001623">
    <property type="entry name" value="DnaJ_domain"/>
</dbReference>